<dbReference type="AlphaFoldDB" id="A0A2N0NI15"/>
<proteinExistence type="predicted"/>
<sequence>MLPKVLPDKKYCQTFGIEVKKGLLDKNIAGLLELRCFWILDFVEVFRCVENSMAGALEHLDECESMVILDA</sequence>
<evidence type="ECO:0000313" key="2">
    <source>
        <dbReference type="Proteomes" id="UP000232722"/>
    </source>
</evidence>
<reference evidence="1 2" key="1">
    <citation type="submission" date="2016-04" db="EMBL/GenBank/DDBJ databases">
        <title>Genome analyses suggest a sexual origin of heterokaryosis in a supposedly ancient asexual fungus.</title>
        <authorList>
            <person name="Ropars J."/>
            <person name="Sedzielewska K."/>
            <person name="Noel J."/>
            <person name="Charron P."/>
            <person name="Farinelli L."/>
            <person name="Marton T."/>
            <person name="Kruger M."/>
            <person name="Pelin A."/>
            <person name="Brachmann A."/>
            <person name="Corradi N."/>
        </authorList>
    </citation>
    <scope>NUCLEOTIDE SEQUENCE [LARGE SCALE GENOMIC DNA]</scope>
    <source>
        <strain evidence="1 2">A5</strain>
    </source>
</reference>
<accession>A0A2N0NI15</accession>
<evidence type="ECO:0000313" key="1">
    <source>
        <dbReference type="EMBL" id="PKB94221.1"/>
    </source>
</evidence>
<organism evidence="1 2">
    <name type="scientific">Rhizophagus irregularis</name>
    <dbReference type="NCBI Taxonomy" id="588596"/>
    <lineage>
        <taxon>Eukaryota</taxon>
        <taxon>Fungi</taxon>
        <taxon>Fungi incertae sedis</taxon>
        <taxon>Mucoromycota</taxon>
        <taxon>Glomeromycotina</taxon>
        <taxon>Glomeromycetes</taxon>
        <taxon>Glomerales</taxon>
        <taxon>Glomeraceae</taxon>
        <taxon>Rhizophagus</taxon>
    </lineage>
</organism>
<reference evidence="1 2" key="2">
    <citation type="submission" date="2017-09" db="EMBL/GenBank/DDBJ databases">
        <title>Extensive intraspecific genome diversity in a model arbuscular mycorrhizal fungus.</title>
        <authorList>
            <person name="Chen E.C."/>
            <person name="Morin E."/>
            <person name="Beaudet D."/>
            <person name="Noel J."/>
            <person name="Ndikumana S."/>
            <person name="Charron P."/>
            <person name="St-Onge C."/>
            <person name="Giorgi J."/>
            <person name="Grigoriev I.V."/>
            <person name="Roux C."/>
            <person name="Martin F.M."/>
            <person name="Corradi N."/>
        </authorList>
    </citation>
    <scope>NUCLEOTIDE SEQUENCE [LARGE SCALE GENOMIC DNA]</scope>
    <source>
        <strain evidence="1 2">A5</strain>
    </source>
</reference>
<protein>
    <submittedName>
        <fullName evidence="1">Uncharacterized protein</fullName>
    </submittedName>
</protein>
<dbReference type="Proteomes" id="UP000232722">
    <property type="component" value="Unassembled WGS sequence"/>
</dbReference>
<dbReference type="EMBL" id="LLXJ01006439">
    <property type="protein sequence ID" value="PKB94221.1"/>
    <property type="molecule type" value="Genomic_DNA"/>
</dbReference>
<name>A0A2N0NI15_9GLOM</name>
<comment type="caution">
    <text evidence="1">The sequence shown here is derived from an EMBL/GenBank/DDBJ whole genome shotgun (WGS) entry which is preliminary data.</text>
</comment>
<gene>
    <name evidence="1" type="ORF">RhiirA5_439287</name>
</gene>